<proteinExistence type="predicted"/>
<dbReference type="Proteomes" id="UP001501074">
    <property type="component" value="Unassembled WGS sequence"/>
</dbReference>
<evidence type="ECO:0000256" key="1">
    <source>
        <dbReference type="ARBA" id="ARBA00022679"/>
    </source>
</evidence>
<dbReference type="InterPro" id="IPR013747">
    <property type="entry name" value="ACP_syn_III_C"/>
</dbReference>
<evidence type="ECO:0000259" key="4">
    <source>
        <dbReference type="Pfam" id="PF08545"/>
    </source>
</evidence>
<keyword evidence="1" id="KW-0808">Transferase</keyword>
<accession>A0ABP7AUS9</accession>
<dbReference type="InterPro" id="IPR016039">
    <property type="entry name" value="Thiolase-like"/>
</dbReference>
<dbReference type="SUPFAM" id="SSF53901">
    <property type="entry name" value="Thiolase-like"/>
    <property type="match status" value="2"/>
</dbReference>
<dbReference type="EMBL" id="BAAAZO010000014">
    <property type="protein sequence ID" value="GAA3640510.1"/>
    <property type="molecule type" value="Genomic_DNA"/>
</dbReference>
<dbReference type="RefSeq" id="WP_231485512.1">
    <property type="nucleotide sequence ID" value="NZ_BAAAZO010000014.1"/>
</dbReference>
<evidence type="ECO:0000313" key="5">
    <source>
        <dbReference type="EMBL" id="GAA3640510.1"/>
    </source>
</evidence>
<sequence length="349" mass="38179">MRFLAIEHVLPSRPVTNAEVIGAVRHASARHLPACDLDVVERLLRSSFDSCGTTVRYHCGAGELPHELALRAGEQALATAGTDRDEIDLLIYTGVARAVVEPAAATALQAGLGLRNATAFDVSDACASWVRSLDLARNLLATGAYRRIMILNAEFGSRQSHHYELRSLEDFPSWHPGLTVGEAATATIVSDDDENDHYESSFRTYGDRWQLCYVPLANAGDWFGHHAPEAAAAEPMRFVSHGLRLMEFALARLVEHYRERPEYEQFKPDVIFGHSASDGMSRLLATRCGLDPDRFRLGHHETANTVSASVPVAMSRAIGRGQLVDGDRVVLLVASSGVATALTKFVYRS</sequence>
<keyword evidence="2" id="KW-0012">Acyltransferase</keyword>
<keyword evidence="6" id="KW-1185">Reference proteome</keyword>
<comment type="caution">
    <text evidence="5">The sequence shown here is derived from an EMBL/GenBank/DDBJ whole genome shotgun (WGS) entry which is preliminary data.</text>
</comment>
<protein>
    <submittedName>
        <fullName evidence="5">Beta-ketoacyl-ACP synthase III</fullName>
    </submittedName>
</protein>
<evidence type="ECO:0000256" key="2">
    <source>
        <dbReference type="ARBA" id="ARBA00023315"/>
    </source>
</evidence>
<evidence type="ECO:0000313" key="6">
    <source>
        <dbReference type="Proteomes" id="UP001501074"/>
    </source>
</evidence>
<name>A0ABP7AUS9_9ACTN</name>
<dbReference type="InterPro" id="IPR013751">
    <property type="entry name" value="ACP_syn_III_N"/>
</dbReference>
<gene>
    <name evidence="5" type="ORF">GCM10022223_69710</name>
</gene>
<feature type="domain" description="Beta-ketoacyl-[acyl-carrier-protein] synthase III C-terminal" evidence="3">
    <location>
        <begin position="269"/>
        <end position="340"/>
    </location>
</feature>
<dbReference type="Pfam" id="PF08545">
    <property type="entry name" value="ACP_syn_III"/>
    <property type="match status" value="1"/>
</dbReference>
<evidence type="ECO:0000259" key="3">
    <source>
        <dbReference type="Pfam" id="PF08541"/>
    </source>
</evidence>
<dbReference type="Pfam" id="PF08541">
    <property type="entry name" value="ACP_syn_III_C"/>
    <property type="match status" value="1"/>
</dbReference>
<reference evidence="6" key="1">
    <citation type="journal article" date="2019" name="Int. J. Syst. Evol. Microbiol.">
        <title>The Global Catalogue of Microorganisms (GCM) 10K type strain sequencing project: providing services to taxonomists for standard genome sequencing and annotation.</title>
        <authorList>
            <consortium name="The Broad Institute Genomics Platform"/>
            <consortium name="The Broad Institute Genome Sequencing Center for Infectious Disease"/>
            <person name="Wu L."/>
            <person name="Ma J."/>
        </authorList>
    </citation>
    <scope>NUCLEOTIDE SEQUENCE [LARGE SCALE GENOMIC DNA]</scope>
    <source>
        <strain evidence="6">JCM 16902</strain>
    </source>
</reference>
<dbReference type="Gene3D" id="3.40.47.10">
    <property type="match status" value="2"/>
</dbReference>
<dbReference type="PANTHER" id="PTHR34069">
    <property type="entry name" value="3-OXOACYL-[ACYL-CARRIER-PROTEIN] SYNTHASE 3"/>
    <property type="match status" value="1"/>
</dbReference>
<dbReference type="PANTHER" id="PTHR34069:SF2">
    <property type="entry name" value="BETA-KETOACYL-[ACYL-CARRIER-PROTEIN] SYNTHASE III"/>
    <property type="match status" value="1"/>
</dbReference>
<feature type="domain" description="Beta-ketoacyl-[acyl-carrier-protein] synthase III N-terminal" evidence="4">
    <location>
        <begin position="120"/>
        <end position="205"/>
    </location>
</feature>
<organism evidence="5 6">
    <name type="scientific">Kineosporia mesophila</name>
    <dbReference type="NCBI Taxonomy" id="566012"/>
    <lineage>
        <taxon>Bacteria</taxon>
        <taxon>Bacillati</taxon>
        <taxon>Actinomycetota</taxon>
        <taxon>Actinomycetes</taxon>
        <taxon>Kineosporiales</taxon>
        <taxon>Kineosporiaceae</taxon>
        <taxon>Kineosporia</taxon>
    </lineage>
</organism>